<dbReference type="OrthoDB" id="4578643at2"/>
<dbReference type="PANTHER" id="PTHR42786:SF6">
    <property type="entry name" value="TRNA_RRNA METHYLTRANSFERASE SPOU TYPE DOMAIN-CONTAINING PROTEIN"/>
    <property type="match status" value="1"/>
</dbReference>
<evidence type="ECO:0000313" key="9">
    <source>
        <dbReference type="Proteomes" id="UP000439591"/>
    </source>
</evidence>
<dbReference type="PANTHER" id="PTHR42786">
    <property type="entry name" value="TRNA/RRNA METHYLTRANSFERASE"/>
    <property type="match status" value="1"/>
</dbReference>
<evidence type="ECO:0000313" key="7">
    <source>
        <dbReference type="EMBL" id="CAA0104223.1"/>
    </source>
</evidence>
<gene>
    <name evidence="7" type="primary">trmL_2</name>
    <name evidence="7" type="ORF">IHBHHGIJ_02719</name>
    <name evidence="6" type="ORF">KFEGEMFD_02091</name>
</gene>
<feature type="domain" description="tRNA/rRNA methyltransferase SpoU type" evidence="5">
    <location>
        <begin position="8"/>
        <end position="139"/>
    </location>
</feature>
<evidence type="ECO:0000259" key="5">
    <source>
        <dbReference type="Pfam" id="PF00588"/>
    </source>
</evidence>
<dbReference type="Pfam" id="PF00588">
    <property type="entry name" value="SpoU_methylase"/>
    <property type="match status" value="1"/>
</dbReference>
<evidence type="ECO:0000256" key="1">
    <source>
        <dbReference type="ARBA" id="ARBA00007228"/>
    </source>
</evidence>
<dbReference type="GO" id="GO:0003723">
    <property type="term" value="F:RNA binding"/>
    <property type="evidence" value="ECO:0007669"/>
    <property type="project" value="InterPro"/>
</dbReference>
<dbReference type="InterPro" id="IPR004384">
    <property type="entry name" value="RNA_MeTrfase_TrmJ/LasT"/>
</dbReference>
<evidence type="ECO:0000313" key="6">
    <source>
        <dbReference type="EMBL" id="CAA0104052.1"/>
    </source>
</evidence>
<dbReference type="GO" id="GO:0005829">
    <property type="term" value="C:cytosol"/>
    <property type="evidence" value="ECO:0007669"/>
    <property type="project" value="TreeGrafter"/>
</dbReference>
<dbReference type="CDD" id="cd18098">
    <property type="entry name" value="SpoU-like"/>
    <property type="match status" value="1"/>
</dbReference>
<keyword evidence="4" id="KW-0949">S-adenosyl-L-methionine</keyword>
<dbReference type="Proteomes" id="UP000435877">
    <property type="component" value="Unassembled WGS sequence"/>
</dbReference>
<organism evidence="7 8">
    <name type="scientific">Zhongshania aliphaticivorans</name>
    <dbReference type="NCBI Taxonomy" id="1470434"/>
    <lineage>
        <taxon>Bacteria</taxon>
        <taxon>Pseudomonadati</taxon>
        <taxon>Pseudomonadota</taxon>
        <taxon>Gammaproteobacteria</taxon>
        <taxon>Cellvibrionales</taxon>
        <taxon>Spongiibacteraceae</taxon>
        <taxon>Zhongshania</taxon>
    </lineage>
</organism>
<protein>
    <submittedName>
        <fullName evidence="7">tRNA (Cytidine(34)-2'-O)-methyltransferase</fullName>
        <ecNumber evidence="7">2.1.1.207</ecNumber>
    </submittedName>
</protein>
<proteinExistence type="inferred from homology"/>
<dbReference type="Proteomes" id="UP000439591">
    <property type="component" value="Unassembled WGS sequence"/>
</dbReference>
<dbReference type="SUPFAM" id="SSF75217">
    <property type="entry name" value="alpha/beta knot"/>
    <property type="match status" value="1"/>
</dbReference>
<dbReference type="Gene3D" id="3.40.1280.10">
    <property type="match status" value="1"/>
</dbReference>
<evidence type="ECO:0000256" key="4">
    <source>
        <dbReference type="ARBA" id="ARBA00022691"/>
    </source>
</evidence>
<dbReference type="GO" id="GO:0002128">
    <property type="term" value="P:tRNA nucleoside ribose methylation"/>
    <property type="evidence" value="ECO:0007669"/>
    <property type="project" value="TreeGrafter"/>
</dbReference>
<dbReference type="RefSeq" id="WP_159269433.1">
    <property type="nucleotide sequence ID" value="NZ_CACSIK010000002.1"/>
</dbReference>
<comment type="similarity">
    <text evidence="1">Belongs to the class IV-like SAM-binding methyltransferase superfamily. RNA methyltransferase TrmH family.</text>
</comment>
<accession>A0A5S9PK53</accession>
<dbReference type="GO" id="GO:0008173">
    <property type="term" value="F:RNA methyltransferase activity"/>
    <property type="evidence" value="ECO:0007669"/>
    <property type="project" value="InterPro"/>
</dbReference>
<evidence type="ECO:0000256" key="3">
    <source>
        <dbReference type="ARBA" id="ARBA00022679"/>
    </source>
</evidence>
<reference evidence="8 9" key="1">
    <citation type="submission" date="2019-11" db="EMBL/GenBank/DDBJ databases">
        <authorList>
            <person name="Holert J."/>
        </authorList>
    </citation>
    <scope>NUCLEOTIDE SEQUENCE [LARGE SCALE GENOMIC DNA]</scope>
    <source>
        <strain evidence="6">BC3_2A</strain>
        <strain evidence="7">SB11_1A</strain>
    </source>
</reference>
<keyword evidence="8" id="KW-1185">Reference proteome</keyword>
<dbReference type="InterPro" id="IPR001537">
    <property type="entry name" value="SpoU_MeTrfase"/>
</dbReference>
<sequence length="160" mass="17761">MKNSYACIGLFNPKSPENVGSVMRAAGCYGVNSVFYTGTRYDHAKPFYTDTQKIYETLPLVCVDNLKDTIPLGCVPVAVELIDGAKPLTTYKHPPRAFYIFGPEDGTLKKEITNFCEDIVYIPTDGCMNLAATVNVVLYDRLAKGNDFSHHQGALTRKRK</sequence>
<dbReference type="InterPro" id="IPR029026">
    <property type="entry name" value="tRNA_m1G_MTases_N"/>
</dbReference>
<name>A0A5S9PK53_9GAMM</name>
<keyword evidence="3 7" id="KW-0808">Transferase</keyword>
<dbReference type="AlphaFoldDB" id="A0A5S9PK53"/>
<keyword evidence="2 7" id="KW-0489">Methyltransferase</keyword>
<dbReference type="InterPro" id="IPR029028">
    <property type="entry name" value="Alpha/beta_knot_MTases"/>
</dbReference>
<evidence type="ECO:0000256" key="2">
    <source>
        <dbReference type="ARBA" id="ARBA00022603"/>
    </source>
</evidence>
<dbReference type="EC" id="2.1.1.207" evidence="7"/>
<dbReference type="EMBL" id="CACSIM010000003">
    <property type="protein sequence ID" value="CAA0104052.1"/>
    <property type="molecule type" value="Genomic_DNA"/>
</dbReference>
<dbReference type="EMBL" id="CACSIK010000002">
    <property type="protein sequence ID" value="CAA0104223.1"/>
    <property type="molecule type" value="Genomic_DNA"/>
</dbReference>
<evidence type="ECO:0000313" key="8">
    <source>
        <dbReference type="Proteomes" id="UP000435877"/>
    </source>
</evidence>